<dbReference type="EMBL" id="SSSM01000001">
    <property type="protein sequence ID" value="THG33030.1"/>
    <property type="molecule type" value="Genomic_DNA"/>
</dbReference>
<dbReference type="OrthoDB" id="3267178at2"/>
<keyword evidence="4" id="KW-1003">Cell membrane</keyword>
<feature type="region of interest" description="Disordered" evidence="10">
    <location>
        <begin position="107"/>
        <end position="143"/>
    </location>
</feature>
<evidence type="ECO:0000256" key="4">
    <source>
        <dbReference type="ARBA" id="ARBA00022475"/>
    </source>
</evidence>
<dbReference type="GO" id="GO:0015031">
    <property type="term" value="P:protein transport"/>
    <property type="evidence" value="ECO:0007669"/>
    <property type="project" value="UniProtKB-KW"/>
</dbReference>
<proteinExistence type="inferred from homology"/>
<dbReference type="Pfam" id="PF02699">
    <property type="entry name" value="YajC"/>
    <property type="match status" value="1"/>
</dbReference>
<evidence type="ECO:0000256" key="8">
    <source>
        <dbReference type="ARBA" id="ARBA00023010"/>
    </source>
</evidence>
<protein>
    <submittedName>
        <fullName evidence="12">Preprotein translocase subunit YajC</fullName>
    </submittedName>
</protein>
<keyword evidence="5 11" id="KW-0812">Transmembrane</keyword>
<evidence type="ECO:0000313" key="12">
    <source>
        <dbReference type="EMBL" id="THG33030.1"/>
    </source>
</evidence>
<evidence type="ECO:0000256" key="10">
    <source>
        <dbReference type="SAM" id="MobiDB-lite"/>
    </source>
</evidence>
<evidence type="ECO:0000256" key="3">
    <source>
        <dbReference type="ARBA" id="ARBA00022448"/>
    </source>
</evidence>
<dbReference type="Proteomes" id="UP000309133">
    <property type="component" value="Unassembled WGS sequence"/>
</dbReference>
<keyword evidence="13" id="KW-1185">Reference proteome</keyword>
<keyword evidence="8" id="KW-0811">Translocation</keyword>
<accession>A0A4S4FR07</accession>
<dbReference type="PANTHER" id="PTHR33909">
    <property type="entry name" value="SEC TRANSLOCON ACCESSORY COMPLEX SUBUNIT YAJC"/>
    <property type="match status" value="1"/>
</dbReference>
<evidence type="ECO:0000256" key="6">
    <source>
        <dbReference type="ARBA" id="ARBA00022927"/>
    </source>
</evidence>
<comment type="similarity">
    <text evidence="2">Belongs to the YajC family.</text>
</comment>
<comment type="caution">
    <text evidence="12">The sequence shown here is derived from an EMBL/GenBank/DDBJ whole genome shotgun (WGS) entry which is preliminary data.</text>
</comment>
<dbReference type="PANTHER" id="PTHR33909:SF1">
    <property type="entry name" value="SEC TRANSLOCON ACCESSORY COMPLEX SUBUNIT YAJC"/>
    <property type="match status" value="1"/>
</dbReference>
<name>A0A4S4FR07_9MICO</name>
<sequence>MPNLFADPLTLVMLAVLAVLIFFMFRNSRKRQRDAAAMQDRTQVGAKIMTNFGLFGTIVAINDEENEVQVESTPGTIVTVHRQTIAKIITAPGEVVTDDEAELAEEGVLLADEPEYGQRKDSLDAGDRTADGRAASNSQKAAE</sequence>
<dbReference type="RefSeq" id="WP_136425811.1">
    <property type="nucleotide sequence ID" value="NZ_SSSM01000001.1"/>
</dbReference>
<evidence type="ECO:0000256" key="9">
    <source>
        <dbReference type="ARBA" id="ARBA00023136"/>
    </source>
</evidence>
<keyword evidence="9 11" id="KW-0472">Membrane</keyword>
<feature type="compositionally biased region" description="Basic and acidic residues" evidence="10">
    <location>
        <begin position="116"/>
        <end position="131"/>
    </location>
</feature>
<evidence type="ECO:0000256" key="5">
    <source>
        <dbReference type="ARBA" id="ARBA00022692"/>
    </source>
</evidence>
<organism evidence="12 13">
    <name type="scientific">Naasia lichenicola</name>
    <dbReference type="NCBI Taxonomy" id="2565933"/>
    <lineage>
        <taxon>Bacteria</taxon>
        <taxon>Bacillati</taxon>
        <taxon>Actinomycetota</taxon>
        <taxon>Actinomycetes</taxon>
        <taxon>Micrococcales</taxon>
        <taxon>Microbacteriaceae</taxon>
        <taxon>Naasia</taxon>
    </lineage>
</organism>
<evidence type="ECO:0000256" key="7">
    <source>
        <dbReference type="ARBA" id="ARBA00022989"/>
    </source>
</evidence>
<evidence type="ECO:0000256" key="1">
    <source>
        <dbReference type="ARBA" id="ARBA00004162"/>
    </source>
</evidence>
<evidence type="ECO:0000256" key="2">
    <source>
        <dbReference type="ARBA" id="ARBA00006742"/>
    </source>
</evidence>
<evidence type="ECO:0000256" key="11">
    <source>
        <dbReference type="SAM" id="Phobius"/>
    </source>
</evidence>
<dbReference type="NCBIfam" id="TIGR00739">
    <property type="entry name" value="yajC"/>
    <property type="match status" value="1"/>
</dbReference>
<dbReference type="InterPro" id="IPR003849">
    <property type="entry name" value="Preprotein_translocase_YajC"/>
</dbReference>
<dbReference type="SMART" id="SM01323">
    <property type="entry name" value="YajC"/>
    <property type="match status" value="1"/>
</dbReference>
<gene>
    <name evidence="12" type="primary">yajC</name>
    <name evidence="12" type="ORF">E6C64_01310</name>
</gene>
<keyword evidence="7 11" id="KW-1133">Transmembrane helix</keyword>
<comment type="subcellular location">
    <subcellularLocation>
        <location evidence="1">Cell membrane</location>
        <topology evidence="1">Single-pass membrane protein</topology>
    </subcellularLocation>
</comment>
<keyword evidence="6" id="KW-0653">Protein transport</keyword>
<evidence type="ECO:0000313" key="13">
    <source>
        <dbReference type="Proteomes" id="UP000309133"/>
    </source>
</evidence>
<keyword evidence="3" id="KW-0813">Transport</keyword>
<dbReference type="AlphaFoldDB" id="A0A4S4FR07"/>
<feature type="transmembrane region" description="Helical" evidence="11">
    <location>
        <begin position="6"/>
        <end position="25"/>
    </location>
</feature>
<dbReference type="GO" id="GO:0005886">
    <property type="term" value="C:plasma membrane"/>
    <property type="evidence" value="ECO:0007669"/>
    <property type="project" value="UniProtKB-SubCell"/>
</dbReference>
<reference evidence="12 13" key="1">
    <citation type="submission" date="2019-04" db="EMBL/GenBank/DDBJ databases">
        <authorList>
            <person name="Jiang L."/>
        </authorList>
    </citation>
    <scope>NUCLEOTIDE SEQUENCE [LARGE SCALE GENOMIC DNA]</scope>
    <source>
        <strain evidence="12 13">YIM 131853</strain>
    </source>
</reference>